<comment type="similarity">
    <text evidence="2">Belongs to the peptidase C19 family.</text>
</comment>
<protein>
    <recommendedName>
        <fullName evidence="3">ubiquitinyl hydrolase 1</fullName>
        <ecNumber evidence="3">3.4.19.12</ecNumber>
    </recommendedName>
</protein>
<dbReference type="InterPro" id="IPR028889">
    <property type="entry name" value="USP"/>
</dbReference>
<sequence length="417" mass="45857">SNAAITQRRNTATQSKNIASLMSNLEKNVSILVAEDTKPAPAPAPSPSTAIAPVKLTPKVIASNNANHPLASLLKTTINGKTYKQIIPFDKCIAKFTEEEKIEGITCPRCLEDNNMRKELRLWRGPPILVVQLKRFQFDRFVKRKLVDKVDFPLENFDISPHYASSRLKSPDADTICSLYDLYAIVHHVGRMGEGHYVSTILRPVETPSAEDMLEENTDPVPEKYEWVCYNDNAVSIMDPSEISGAPTAYVLFYVRKDIRDKSIEELFDITVVNPSSASGSQSVSRNLKSMLADNRNGPLTTSKRLVGGGRGLGSGRLTPIKSNPNRVESQKSSPIHGDDNHTATESLDTDDEEVATDEQQTTPTKGSSLKLPAPRAKNSQTLSQRTEKGIVSNNPVEVSNGTVVDTNSKKVKCIIQ</sequence>
<reference evidence="10" key="1">
    <citation type="submission" date="2024-02" db="EMBL/GenBank/DDBJ databases">
        <authorList>
            <consortium name="ELIXIR-Norway"/>
            <consortium name="Elixir Norway"/>
        </authorList>
    </citation>
    <scope>NUCLEOTIDE SEQUENCE</scope>
</reference>
<dbReference type="PANTHER" id="PTHR21646">
    <property type="entry name" value="UBIQUITIN CARBOXYL-TERMINAL HYDROLASE"/>
    <property type="match status" value="1"/>
</dbReference>
<feature type="compositionally biased region" description="Acidic residues" evidence="8">
    <location>
        <begin position="348"/>
        <end position="357"/>
    </location>
</feature>
<feature type="compositionally biased region" description="Polar residues" evidence="8">
    <location>
        <begin position="358"/>
        <end position="368"/>
    </location>
</feature>
<feature type="region of interest" description="Disordered" evidence="8">
    <location>
        <begin position="291"/>
        <end position="402"/>
    </location>
</feature>
<evidence type="ECO:0000256" key="4">
    <source>
        <dbReference type="ARBA" id="ARBA00022670"/>
    </source>
</evidence>
<evidence type="ECO:0000256" key="8">
    <source>
        <dbReference type="SAM" id="MobiDB-lite"/>
    </source>
</evidence>
<keyword evidence="11" id="KW-1185">Reference proteome</keyword>
<evidence type="ECO:0000256" key="7">
    <source>
        <dbReference type="ARBA" id="ARBA00022807"/>
    </source>
</evidence>
<evidence type="ECO:0000256" key="3">
    <source>
        <dbReference type="ARBA" id="ARBA00012759"/>
    </source>
</evidence>
<keyword evidence="5" id="KW-0833">Ubl conjugation pathway</keyword>
<evidence type="ECO:0000256" key="1">
    <source>
        <dbReference type="ARBA" id="ARBA00000707"/>
    </source>
</evidence>
<keyword evidence="6" id="KW-0378">Hydrolase</keyword>
<dbReference type="InterPro" id="IPR038765">
    <property type="entry name" value="Papain-like_cys_pep_sf"/>
</dbReference>
<dbReference type="Proteomes" id="UP001497444">
    <property type="component" value="Unassembled WGS sequence"/>
</dbReference>
<comment type="caution">
    <text evidence="10">The sequence shown here is derived from an EMBL/GenBank/DDBJ whole genome shotgun (WGS) entry which is preliminary data.</text>
</comment>
<dbReference type="PROSITE" id="PS50235">
    <property type="entry name" value="USP_3"/>
    <property type="match status" value="1"/>
</dbReference>
<dbReference type="InterPro" id="IPR050185">
    <property type="entry name" value="Ub_carboxyl-term_hydrolase"/>
</dbReference>
<feature type="non-terminal residue" evidence="10">
    <location>
        <position position="1"/>
    </location>
</feature>
<keyword evidence="4" id="KW-0645">Protease</keyword>
<dbReference type="EC" id="3.4.19.12" evidence="3"/>
<evidence type="ECO:0000256" key="5">
    <source>
        <dbReference type="ARBA" id="ARBA00022786"/>
    </source>
</evidence>
<accession>A0ABP0VG96</accession>
<dbReference type="Gene3D" id="3.90.70.10">
    <property type="entry name" value="Cysteine proteinases"/>
    <property type="match status" value="1"/>
</dbReference>
<evidence type="ECO:0000256" key="2">
    <source>
        <dbReference type="ARBA" id="ARBA00009085"/>
    </source>
</evidence>
<evidence type="ECO:0000259" key="9">
    <source>
        <dbReference type="PROSITE" id="PS50235"/>
    </source>
</evidence>
<dbReference type="Pfam" id="PF00443">
    <property type="entry name" value="UCH"/>
    <property type="match status" value="1"/>
</dbReference>
<organism evidence="10 11">
    <name type="scientific">Sphagnum jensenii</name>
    <dbReference type="NCBI Taxonomy" id="128206"/>
    <lineage>
        <taxon>Eukaryota</taxon>
        <taxon>Viridiplantae</taxon>
        <taxon>Streptophyta</taxon>
        <taxon>Embryophyta</taxon>
        <taxon>Bryophyta</taxon>
        <taxon>Sphagnophytina</taxon>
        <taxon>Sphagnopsida</taxon>
        <taxon>Sphagnales</taxon>
        <taxon>Sphagnaceae</taxon>
        <taxon>Sphagnum</taxon>
    </lineage>
</organism>
<feature type="domain" description="USP" evidence="9">
    <location>
        <begin position="1"/>
        <end position="257"/>
    </location>
</feature>
<proteinExistence type="inferred from homology"/>
<evidence type="ECO:0000256" key="6">
    <source>
        <dbReference type="ARBA" id="ARBA00022801"/>
    </source>
</evidence>
<feature type="compositionally biased region" description="Polar residues" evidence="8">
    <location>
        <begin position="321"/>
        <end position="334"/>
    </location>
</feature>
<dbReference type="InterPro" id="IPR018200">
    <property type="entry name" value="USP_CS"/>
</dbReference>
<feature type="compositionally biased region" description="Polar residues" evidence="8">
    <location>
        <begin position="392"/>
        <end position="402"/>
    </location>
</feature>
<gene>
    <name evidence="10" type="ORF">CSSPJE1EN1_LOCUS28856</name>
</gene>
<comment type="catalytic activity">
    <reaction evidence="1">
        <text>Thiol-dependent hydrolysis of ester, thioester, amide, peptide and isopeptide bonds formed by the C-terminal Gly of ubiquitin (a 76-residue protein attached to proteins as an intracellular targeting signal).</text>
        <dbReference type="EC" id="3.4.19.12"/>
    </reaction>
</comment>
<keyword evidence="7" id="KW-0788">Thiol protease</keyword>
<dbReference type="PANTHER" id="PTHR21646:SF24">
    <property type="entry name" value="UBIQUITIN CARBOXYL-TERMINAL HYDROLASE"/>
    <property type="match status" value="1"/>
</dbReference>
<evidence type="ECO:0000313" key="10">
    <source>
        <dbReference type="EMBL" id="CAK9253478.1"/>
    </source>
</evidence>
<name>A0ABP0VG96_9BRYO</name>
<dbReference type="SUPFAM" id="SSF54001">
    <property type="entry name" value="Cysteine proteinases"/>
    <property type="match status" value="1"/>
</dbReference>
<dbReference type="EMBL" id="CAXAQS010000871">
    <property type="protein sequence ID" value="CAK9253478.1"/>
    <property type="molecule type" value="Genomic_DNA"/>
</dbReference>
<dbReference type="PROSITE" id="PS00973">
    <property type="entry name" value="USP_2"/>
    <property type="match status" value="1"/>
</dbReference>
<dbReference type="InterPro" id="IPR001394">
    <property type="entry name" value="Peptidase_C19_UCH"/>
</dbReference>
<evidence type="ECO:0000313" key="11">
    <source>
        <dbReference type="Proteomes" id="UP001497444"/>
    </source>
</evidence>